<accession>A0AB39NCM9</accession>
<dbReference type="InterPro" id="IPR029068">
    <property type="entry name" value="Glyas_Bleomycin-R_OHBP_Dase"/>
</dbReference>
<feature type="domain" description="VOC" evidence="2">
    <location>
        <begin position="9"/>
        <end position="140"/>
    </location>
</feature>
<sequence length="143" mass="14854">MGVAMTAVCFHHVSLSVADLAAQEAWYGDAFGLTEAEERIEMPEAGVRTAVLSDGAGLRVEFVERSGSSPVAHADPFAATSAQTFTHLALQVPDLDAAFARLTTECGAGAVSPPAPGATKGMRYAYVTDPEGNLLELIETAEG</sequence>
<evidence type="ECO:0000256" key="1">
    <source>
        <dbReference type="ARBA" id="ARBA00022723"/>
    </source>
</evidence>
<dbReference type="PANTHER" id="PTHR43048:SF3">
    <property type="entry name" value="METHYLMALONYL-COA EPIMERASE, MITOCHONDRIAL"/>
    <property type="match status" value="1"/>
</dbReference>
<evidence type="ECO:0000313" key="3">
    <source>
        <dbReference type="EMBL" id="XDQ15712.1"/>
    </source>
</evidence>
<dbReference type="PROSITE" id="PS51819">
    <property type="entry name" value="VOC"/>
    <property type="match status" value="1"/>
</dbReference>
<dbReference type="PANTHER" id="PTHR43048">
    <property type="entry name" value="METHYLMALONYL-COA EPIMERASE"/>
    <property type="match status" value="1"/>
</dbReference>
<dbReference type="CDD" id="cd06587">
    <property type="entry name" value="VOC"/>
    <property type="match status" value="1"/>
</dbReference>
<protein>
    <submittedName>
        <fullName evidence="3">VOC family protein</fullName>
    </submittedName>
</protein>
<dbReference type="GO" id="GO:0004493">
    <property type="term" value="F:methylmalonyl-CoA epimerase activity"/>
    <property type="evidence" value="ECO:0007669"/>
    <property type="project" value="TreeGrafter"/>
</dbReference>
<proteinExistence type="predicted"/>
<keyword evidence="1" id="KW-0479">Metal-binding</keyword>
<evidence type="ECO:0000259" key="2">
    <source>
        <dbReference type="PROSITE" id="PS51819"/>
    </source>
</evidence>
<dbReference type="InterPro" id="IPR051785">
    <property type="entry name" value="MMCE/EMCE_epimerase"/>
</dbReference>
<dbReference type="GO" id="GO:0046491">
    <property type="term" value="P:L-methylmalonyl-CoA metabolic process"/>
    <property type="evidence" value="ECO:0007669"/>
    <property type="project" value="TreeGrafter"/>
</dbReference>
<reference evidence="3" key="1">
    <citation type="submission" date="2024-07" db="EMBL/GenBank/DDBJ databases">
        <authorList>
            <person name="Yu S.T."/>
        </authorList>
    </citation>
    <scope>NUCLEOTIDE SEQUENCE</scope>
    <source>
        <strain evidence="3">R11</strain>
    </source>
</reference>
<dbReference type="EMBL" id="CP163432">
    <property type="protein sequence ID" value="XDQ15712.1"/>
    <property type="molecule type" value="Genomic_DNA"/>
</dbReference>
<dbReference type="InterPro" id="IPR004360">
    <property type="entry name" value="Glyas_Fos-R_dOase_dom"/>
</dbReference>
<dbReference type="Pfam" id="PF00903">
    <property type="entry name" value="Glyoxalase"/>
    <property type="match status" value="1"/>
</dbReference>
<dbReference type="AlphaFoldDB" id="A0AB39NCM9"/>
<dbReference type="GO" id="GO:0046872">
    <property type="term" value="F:metal ion binding"/>
    <property type="evidence" value="ECO:0007669"/>
    <property type="project" value="UniProtKB-KW"/>
</dbReference>
<gene>
    <name evidence="3" type="ORF">AB5J55_41865</name>
</gene>
<name>A0AB39NCM9_9ACTN</name>
<dbReference type="SUPFAM" id="SSF54593">
    <property type="entry name" value="Glyoxalase/Bleomycin resistance protein/Dihydroxybiphenyl dioxygenase"/>
    <property type="match status" value="1"/>
</dbReference>
<dbReference type="Gene3D" id="3.10.180.10">
    <property type="entry name" value="2,3-Dihydroxybiphenyl 1,2-Dioxygenase, domain 1"/>
    <property type="match status" value="1"/>
</dbReference>
<organism evidence="3">
    <name type="scientific">Streptomyces sp. R11</name>
    <dbReference type="NCBI Taxonomy" id="3238625"/>
    <lineage>
        <taxon>Bacteria</taxon>
        <taxon>Bacillati</taxon>
        <taxon>Actinomycetota</taxon>
        <taxon>Actinomycetes</taxon>
        <taxon>Kitasatosporales</taxon>
        <taxon>Streptomycetaceae</taxon>
        <taxon>Streptomyces</taxon>
    </lineage>
</organism>
<dbReference type="InterPro" id="IPR037523">
    <property type="entry name" value="VOC_core"/>
</dbReference>
<dbReference type="RefSeq" id="WP_369275639.1">
    <property type="nucleotide sequence ID" value="NZ_CP163432.1"/>
</dbReference>